<sequence>MSYHTKLKALVLMFNSTELFCIIDDFFLKFESIYWNFLKQNLRCSRVRPAQLSISEITFIAIWYKCSHFNNFKAFFTALKYNNSHLFKHLPCYQRMIHLMNTHQLALHALHFALMKDQQSNYLWIDSTILPVCKNQRIQRHKALSTIATRGKSSMGWFFGCKLHLLMNQSGGIVNTVLSNGHTADIKMVEQLVKGMTAKLYADRGYISQELKSRLRVQGVDLITYHRKNMKSIQLLKADEYHLKQRNKIETLFSLLKGTYNLVTTRARSVAGYLAGIYASLCAYQICHQNKPMIRIMEISA</sequence>
<dbReference type="Proteomes" id="UP000016201">
    <property type="component" value="Unassembled WGS sequence"/>
</dbReference>
<comment type="caution">
    <text evidence="2">The sequence shown here is derived from an EMBL/GenBank/DDBJ whole genome shotgun (WGS) entry which is preliminary data.</text>
</comment>
<feature type="domain" description="Transposase DDE" evidence="1">
    <location>
        <begin position="120"/>
        <end position="269"/>
    </location>
</feature>
<dbReference type="NCBIfam" id="NF033520">
    <property type="entry name" value="transpos_IS982"/>
    <property type="match status" value="1"/>
</dbReference>
<gene>
    <name evidence="3" type="ORF">I593_00434</name>
    <name evidence="2" type="ORF">I593_03433</name>
</gene>
<accession>R9AQ93</accession>
<evidence type="ECO:0000313" key="4">
    <source>
        <dbReference type="Proteomes" id="UP000016201"/>
    </source>
</evidence>
<evidence type="ECO:0000313" key="3">
    <source>
        <dbReference type="EMBL" id="EOR10952.1"/>
    </source>
</evidence>
<protein>
    <recommendedName>
        <fullName evidence="1">Transposase DDE domain-containing protein</fullName>
    </recommendedName>
</protein>
<proteinExistence type="predicted"/>
<keyword evidence="4" id="KW-1185">Reference proteome</keyword>
<organism evidence="2 4">
    <name type="scientific">Acinetobacter tandoii DSM 14970 = CIP 107469</name>
    <dbReference type="NCBI Taxonomy" id="1120927"/>
    <lineage>
        <taxon>Bacteria</taxon>
        <taxon>Pseudomonadati</taxon>
        <taxon>Pseudomonadota</taxon>
        <taxon>Gammaproteobacteria</taxon>
        <taxon>Moraxellales</taxon>
        <taxon>Moraxellaceae</taxon>
        <taxon>Acinetobacter</taxon>
    </lineage>
</organism>
<dbReference type="Pfam" id="PF13612">
    <property type="entry name" value="DDE_Tnp_1_3"/>
    <property type="match status" value="1"/>
</dbReference>
<dbReference type="eggNOG" id="COG3039">
    <property type="taxonomic scope" value="Bacteria"/>
</dbReference>
<reference evidence="2 4" key="1">
    <citation type="submission" date="2013-03" db="EMBL/GenBank/DDBJ databases">
        <title>The Genome Sequence of Acinetobacter tandoii CIP 107469.</title>
        <authorList>
            <consortium name="The Broad Institute Genome Sequencing Platform"/>
            <consortium name="The Broad Institute Genome Sequencing Center for Infectious Disease"/>
            <person name="Cerqueira G."/>
            <person name="Feldgarden M."/>
            <person name="Courvalin P."/>
            <person name="Perichon B."/>
            <person name="Grillot-Courvalin C."/>
            <person name="Clermont D."/>
            <person name="Rocha E."/>
            <person name="Yoon E.-J."/>
            <person name="Nemec A."/>
            <person name="Walker B."/>
            <person name="Young S.K."/>
            <person name="Zeng Q."/>
            <person name="Gargeya S."/>
            <person name="Fitzgerald M."/>
            <person name="Haas B."/>
            <person name="Abouelleil A."/>
            <person name="Alvarado L."/>
            <person name="Arachchi H.M."/>
            <person name="Berlin A.M."/>
            <person name="Chapman S.B."/>
            <person name="Dewar J."/>
            <person name="Goldberg J."/>
            <person name="Griggs A."/>
            <person name="Gujja S."/>
            <person name="Hansen M."/>
            <person name="Howarth C."/>
            <person name="Imamovic A."/>
            <person name="Larimer J."/>
            <person name="McCowan C."/>
            <person name="Murphy C."/>
            <person name="Neiman D."/>
            <person name="Pearson M."/>
            <person name="Priest M."/>
            <person name="Roberts A."/>
            <person name="Saif S."/>
            <person name="Shea T."/>
            <person name="Sisk P."/>
            <person name="Sykes S."/>
            <person name="Wortman J."/>
            <person name="Nusbaum C."/>
            <person name="Birren B."/>
        </authorList>
    </citation>
    <scope>NUCLEOTIDE SEQUENCE [LARGE SCALE GENOMIC DNA]</scope>
    <source>
        <strain evidence="2 4">CIP 107469</strain>
    </source>
</reference>
<dbReference type="AlphaFoldDB" id="R9AQ93"/>
<dbReference type="EMBL" id="AQFM01000044">
    <property type="protein sequence ID" value="EOR04353.1"/>
    <property type="molecule type" value="Genomic_DNA"/>
</dbReference>
<evidence type="ECO:0000259" key="1">
    <source>
        <dbReference type="Pfam" id="PF13612"/>
    </source>
</evidence>
<dbReference type="PATRIC" id="fig|1120927.3.peg.3345"/>
<name>R9AQ93_9GAMM</name>
<dbReference type="InterPro" id="IPR025668">
    <property type="entry name" value="Tnp_DDE_dom"/>
</dbReference>
<dbReference type="EMBL" id="AQFM01000020">
    <property type="protein sequence ID" value="EOR10952.1"/>
    <property type="molecule type" value="Genomic_DNA"/>
</dbReference>
<evidence type="ECO:0000313" key="2">
    <source>
        <dbReference type="EMBL" id="EOR04353.1"/>
    </source>
</evidence>